<name>A0AAN6VKN1_9PEZI</name>
<dbReference type="PANTHER" id="PTHR12265:SF40">
    <property type="entry name" value="DUF829-DOMAIN-CONTAINING PROTEIN"/>
    <property type="match status" value="1"/>
</dbReference>
<dbReference type="Pfam" id="PF05705">
    <property type="entry name" value="DUF829"/>
    <property type="match status" value="1"/>
</dbReference>
<gene>
    <name evidence="1" type="ORF">C8A00DRAFT_34714</name>
</gene>
<dbReference type="Proteomes" id="UP001302745">
    <property type="component" value="Unassembled WGS sequence"/>
</dbReference>
<dbReference type="AlphaFoldDB" id="A0AAN6VKN1"/>
<evidence type="ECO:0008006" key="3">
    <source>
        <dbReference type="Google" id="ProtNLM"/>
    </source>
</evidence>
<protein>
    <recommendedName>
        <fullName evidence="3">Transmembrane protein 53</fullName>
    </recommendedName>
</protein>
<evidence type="ECO:0000313" key="1">
    <source>
        <dbReference type="EMBL" id="KAK4152561.1"/>
    </source>
</evidence>
<reference evidence="1" key="2">
    <citation type="submission" date="2023-05" db="EMBL/GenBank/DDBJ databases">
        <authorList>
            <consortium name="Lawrence Berkeley National Laboratory"/>
            <person name="Steindorff A."/>
            <person name="Hensen N."/>
            <person name="Bonometti L."/>
            <person name="Westerberg I."/>
            <person name="Brannstrom I.O."/>
            <person name="Guillou S."/>
            <person name="Cros-Aarteil S."/>
            <person name="Calhoun S."/>
            <person name="Haridas S."/>
            <person name="Kuo A."/>
            <person name="Mondo S."/>
            <person name="Pangilinan J."/>
            <person name="Riley R."/>
            <person name="Labutti K."/>
            <person name="Andreopoulos B."/>
            <person name="Lipzen A."/>
            <person name="Chen C."/>
            <person name="Yanf M."/>
            <person name="Daum C."/>
            <person name="Ng V."/>
            <person name="Clum A."/>
            <person name="Ohm R."/>
            <person name="Martin F."/>
            <person name="Silar P."/>
            <person name="Natvig D."/>
            <person name="Lalanne C."/>
            <person name="Gautier V."/>
            <person name="Ament-Velasquez S.L."/>
            <person name="Kruys A."/>
            <person name="Hutchinson M.I."/>
            <person name="Powell A.J."/>
            <person name="Barry K."/>
            <person name="Miller A.N."/>
            <person name="Grigoriev I.V."/>
            <person name="Debuchy R."/>
            <person name="Gladieux P."/>
            <person name="Thoren M.H."/>
            <person name="Johannesson H."/>
        </authorList>
    </citation>
    <scope>NUCLEOTIDE SEQUENCE</scope>
    <source>
        <strain evidence="1">CBS 538.74</strain>
    </source>
</reference>
<dbReference type="PANTHER" id="PTHR12265">
    <property type="entry name" value="TRANSMEMBRANE PROTEIN 53"/>
    <property type="match status" value="1"/>
</dbReference>
<reference evidence="1" key="1">
    <citation type="journal article" date="2023" name="Mol. Phylogenet. Evol.">
        <title>Genome-scale phylogeny and comparative genomics of the fungal order Sordariales.</title>
        <authorList>
            <person name="Hensen N."/>
            <person name="Bonometti L."/>
            <person name="Westerberg I."/>
            <person name="Brannstrom I.O."/>
            <person name="Guillou S."/>
            <person name="Cros-Aarteil S."/>
            <person name="Calhoun S."/>
            <person name="Haridas S."/>
            <person name="Kuo A."/>
            <person name="Mondo S."/>
            <person name="Pangilinan J."/>
            <person name="Riley R."/>
            <person name="LaButti K."/>
            <person name="Andreopoulos B."/>
            <person name="Lipzen A."/>
            <person name="Chen C."/>
            <person name="Yan M."/>
            <person name="Daum C."/>
            <person name="Ng V."/>
            <person name="Clum A."/>
            <person name="Steindorff A."/>
            <person name="Ohm R.A."/>
            <person name="Martin F."/>
            <person name="Silar P."/>
            <person name="Natvig D.O."/>
            <person name="Lalanne C."/>
            <person name="Gautier V."/>
            <person name="Ament-Velasquez S.L."/>
            <person name="Kruys A."/>
            <person name="Hutchinson M.I."/>
            <person name="Powell A.J."/>
            <person name="Barry K."/>
            <person name="Miller A.N."/>
            <person name="Grigoriev I.V."/>
            <person name="Debuchy R."/>
            <person name="Gladieux P."/>
            <person name="Hiltunen Thoren M."/>
            <person name="Johannesson H."/>
        </authorList>
    </citation>
    <scope>NUCLEOTIDE SEQUENCE</scope>
    <source>
        <strain evidence="1">CBS 538.74</strain>
    </source>
</reference>
<accession>A0AAN6VKN1</accession>
<dbReference type="InterPro" id="IPR008547">
    <property type="entry name" value="DUF829_TMEM53"/>
</dbReference>
<sequence length="311" mass="33949">MASNAATTRAASPLAAMTKLSPSVYFYRPTTPSPATADTETISSQNPAPKLIILATWMGARDPHIAKYLVQYQALYPTAPVLLLRSEPRHFISPRGNPREFAPATPVVCSIFPDLGTTPMTPANKAPNPQQQAPQLLIHAWSNGGAASLHHLRRALARPAAATAPPLPPYTIVLDSTPGLFRYRAGYRAFSAGLTGLAKWLAAPFLHALCAWYWLAHGLVGRGRTGPLAAAAAALNDGAARRSEVRRTYVYGPGDRLVHWRDVEAHAAEADKRGFRRARRERFEGSEHVAHVRVDAGRYWRVAKETWEGVD</sequence>
<comment type="caution">
    <text evidence="1">The sequence shown here is derived from an EMBL/GenBank/DDBJ whole genome shotgun (WGS) entry which is preliminary data.</text>
</comment>
<evidence type="ECO:0000313" key="2">
    <source>
        <dbReference type="Proteomes" id="UP001302745"/>
    </source>
</evidence>
<proteinExistence type="predicted"/>
<dbReference type="EMBL" id="MU856969">
    <property type="protein sequence ID" value="KAK4152561.1"/>
    <property type="molecule type" value="Genomic_DNA"/>
</dbReference>
<keyword evidence="2" id="KW-1185">Reference proteome</keyword>
<organism evidence="1 2">
    <name type="scientific">Chaetomidium leptoderma</name>
    <dbReference type="NCBI Taxonomy" id="669021"/>
    <lineage>
        <taxon>Eukaryota</taxon>
        <taxon>Fungi</taxon>
        <taxon>Dikarya</taxon>
        <taxon>Ascomycota</taxon>
        <taxon>Pezizomycotina</taxon>
        <taxon>Sordariomycetes</taxon>
        <taxon>Sordariomycetidae</taxon>
        <taxon>Sordariales</taxon>
        <taxon>Chaetomiaceae</taxon>
        <taxon>Chaetomidium</taxon>
    </lineage>
</organism>